<name>A0ABS3B5B4_9XANT</name>
<comment type="caution">
    <text evidence="1">The sequence shown here is derived from an EMBL/GenBank/DDBJ whole genome shotgun (WGS) entry which is preliminary data.</text>
</comment>
<proteinExistence type="predicted"/>
<dbReference type="Proteomes" id="UP000695802">
    <property type="component" value="Unassembled WGS sequence"/>
</dbReference>
<dbReference type="EMBL" id="JAFIWB010000021">
    <property type="protein sequence ID" value="MBN6103762.1"/>
    <property type="molecule type" value="Genomic_DNA"/>
</dbReference>
<sequence>MHTQSLCSELQALLERELGQGNRMQEPPHRTDWPESGSVFVALRHDLRSAVGSLPAAVRHSVCRDPHYGWHDECYCEIHRHLLVAGVTKPP</sequence>
<dbReference type="RefSeq" id="WP_179568778.1">
    <property type="nucleotide sequence ID" value="NZ_JAFIWB010000021.1"/>
</dbReference>
<evidence type="ECO:0000313" key="2">
    <source>
        <dbReference type="Proteomes" id="UP000695802"/>
    </source>
</evidence>
<gene>
    <name evidence="1" type="ORF">JR064_16455</name>
</gene>
<keyword evidence="2" id="KW-1185">Reference proteome</keyword>
<organism evidence="1 2">
    <name type="scientific">Xanthomonas bonasiae</name>
    <dbReference type="NCBI Taxonomy" id="2810351"/>
    <lineage>
        <taxon>Bacteria</taxon>
        <taxon>Pseudomonadati</taxon>
        <taxon>Pseudomonadota</taxon>
        <taxon>Gammaproteobacteria</taxon>
        <taxon>Lysobacterales</taxon>
        <taxon>Lysobacteraceae</taxon>
        <taxon>Xanthomonas</taxon>
    </lineage>
</organism>
<evidence type="ECO:0000313" key="1">
    <source>
        <dbReference type="EMBL" id="MBN6103762.1"/>
    </source>
</evidence>
<accession>A0ABS3B5B4</accession>
<reference evidence="1 2" key="1">
    <citation type="submission" date="2021-02" db="EMBL/GenBank/DDBJ databases">
        <title>Taxonomically Unique Crown Gall-Associated Xanthomonas Stains Have Deficiency in Virulence Repertories.</title>
        <authorList>
            <person name="Mafakheri H."/>
            <person name="Taghavi S.M."/>
            <person name="Dimkic I."/>
            <person name="Nemanja K."/>
            <person name="Osdaghi E."/>
        </authorList>
    </citation>
    <scope>NUCLEOTIDE SEQUENCE [LARGE SCALE GENOMIC DNA]</scope>
    <source>
        <strain evidence="1 2">FX4</strain>
    </source>
</reference>
<protein>
    <submittedName>
        <fullName evidence="1">Uncharacterized protein</fullName>
    </submittedName>
</protein>